<keyword evidence="4" id="KW-1185">Reference proteome</keyword>
<dbReference type="InParanoid" id="A0A1Z5RDR3"/>
<sequence>MFIFARMAKMAAKRMIYAPEQTGFRGQCPIPSRTFRIQSGDAGYCNLMESRWRRATEISSKVIGPHGIPVTPLINPRSGHSYHVINVIDDWKADYAVDVLIRDIDAYIVAFRRQLLVESKWYPGMWYRYTDVNDLPKETEDNAVDLGFKSSHGDSDETKPGGIYVMHDMFEVLSGFEDCGRDKKGRLLDPTDNQRVKEALLKAIVIFGEAFRFRSIYLAVRARIQDDEDSSELDGSLWILVHDWGLFSSELLLRCNQGPLPALHTAAPAPFHNIRVRRPGSHEFRALNTLDDVVGASGEMMLVKAIPNLIASLEERTRLQKIMMKRNTEPVAEPGFQHPELPPQPDAAE</sequence>
<dbReference type="OMA" id="APFHNIR"/>
<gene>
    <name evidence="3" type="ORF">SORBI_3006G110500</name>
</gene>
<comment type="catalytic activity">
    <reaction evidence="1">
        <text>Endohydrolysis of the N-glycosidic bond at one specific adenosine on the 28S rRNA.</text>
        <dbReference type="EC" id="3.2.2.22"/>
    </reaction>
</comment>
<evidence type="ECO:0000256" key="1">
    <source>
        <dbReference type="RuleBase" id="RU004915"/>
    </source>
</evidence>
<organism evidence="3 4">
    <name type="scientific">Sorghum bicolor</name>
    <name type="common">Sorghum</name>
    <name type="synonym">Sorghum vulgare</name>
    <dbReference type="NCBI Taxonomy" id="4558"/>
    <lineage>
        <taxon>Eukaryota</taxon>
        <taxon>Viridiplantae</taxon>
        <taxon>Streptophyta</taxon>
        <taxon>Embryophyta</taxon>
        <taxon>Tracheophyta</taxon>
        <taxon>Spermatophyta</taxon>
        <taxon>Magnoliopsida</taxon>
        <taxon>Liliopsida</taxon>
        <taxon>Poales</taxon>
        <taxon>Poaceae</taxon>
        <taxon>PACMAD clade</taxon>
        <taxon>Panicoideae</taxon>
        <taxon>Andropogonodae</taxon>
        <taxon>Andropogoneae</taxon>
        <taxon>Sorghinae</taxon>
        <taxon>Sorghum</taxon>
    </lineage>
</organism>
<reference evidence="4" key="2">
    <citation type="journal article" date="2018" name="Plant J.">
        <title>The Sorghum bicolor reference genome: improved assembly, gene annotations, a transcriptome atlas, and signatures of genome organization.</title>
        <authorList>
            <person name="McCormick R.F."/>
            <person name="Truong S.K."/>
            <person name="Sreedasyam A."/>
            <person name="Jenkins J."/>
            <person name="Shu S."/>
            <person name="Sims D."/>
            <person name="Kennedy M."/>
            <person name="Amirebrahimi M."/>
            <person name="Weers B.D."/>
            <person name="McKinley B."/>
            <person name="Mattison A."/>
            <person name="Morishige D.T."/>
            <person name="Grimwood J."/>
            <person name="Schmutz J."/>
            <person name="Mullet J.E."/>
        </authorList>
    </citation>
    <scope>NUCLEOTIDE SEQUENCE [LARGE SCALE GENOMIC DNA]</scope>
    <source>
        <strain evidence="4">cv. BTx623</strain>
    </source>
</reference>
<dbReference type="GO" id="GO:0030598">
    <property type="term" value="F:rRNA N-glycosylase activity"/>
    <property type="evidence" value="ECO:0007669"/>
    <property type="project" value="UniProtKB-EC"/>
</dbReference>
<accession>A0A1Z5RDR3</accession>
<dbReference type="InterPro" id="IPR001574">
    <property type="entry name" value="Ribosome_inactivat_prot"/>
</dbReference>
<evidence type="ECO:0000313" key="4">
    <source>
        <dbReference type="Proteomes" id="UP000000768"/>
    </source>
</evidence>
<dbReference type="InterPro" id="IPR036041">
    <property type="entry name" value="Ribosome-inact_prot_sf"/>
</dbReference>
<proteinExistence type="inferred from homology"/>
<dbReference type="EMBL" id="CM000765">
    <property type="protein sequence ID" value="OQU81729.1"/>
    <property type="molecule type" value="Genomic_DNA"/>
</dbReference>
<dbReference type="Gene3D" id="3.40.420.10">
    <property type="entry name" value="Ricin (A subunit), domain 1"/>
    <property type="match status" value="1"/>
</dbReference>
<keyword evidence="1" id="KW-0611">Plant defense</keyword>
<dbReference type="InterPro" id="IPR016138">
    <property type="entry name" value="Ribosome_inactivat_prot_sub1"/>
</dbReference>
<keyword evidence="1" id="KW-0800">Toxin</keyword>
<protein>
    <recommendedName>
        <fullName evidence="1">rRNA N-glycosylase</fullName>
        <ecNumber evidence="1">3.2.2.22</ecNumber>
    </recommendedName>
</protein>
<dbReference type="Gramene" id="OQU81729">
    <property type="protein sequence ID" value="OQU81729"/>
    <property type="gene ID" value="SORBI_3006G110500"/>
</dbReference>
<name>A0A1Z5RDR3_SORBI</name>
<dbReference type="GO" id="GO:0090729">
    <property type="term" value="F:toxin activity"/>
    <property type="evidence" value="ECO:0007669"/>
    <property type="project" value="UniProtKB-KW"/>
</dbReference>
<feature type="compositionally biased region" description="Pro residues" evidence="2">
    <location>
        <begin position="340"/>
        <end position="349"/>
    </location>
</feature>
<dbReference type="Pfam" id="PF00161">
    <property type="entry name" value="RIP"/>
    <property type="match status" value="1"/>
</dbReference>
<evidence type="ECO:0000313" key="3">
    <source>
        <dbReference type="EMBL" id="OQU81729.1"/>
    </source>
</evidence>
<keyword evidence="1" id="KW-0652">Protein synthesis inhibitor</keyword>
<dbReference type="GO" id="GO:0006952">
    <property type="term" value="P:defense response"/>
    <property type="evidence" value="ECO:0007669"/>
    <property type="project" value="UniProtKB-KW"/>
</dbReference>
<comment type="similarity">
    <text evidence="1">Belongs to the ribosome-inactivating protein family.</text>
</comment>
<evidence type="ECO:0000256" key="2">
    <source>
        <dbReference type="SAM" id="MobiDB-lite"/>
    </source>
</evidence>
<dbReference type="GO" id="GO:0017148">
    <property type="term" value="P:negative regulation of translation"/>
    <property type="evidence" value="ECO:0007669"/>
    <property type="project" value="UniProtKB-KW"/>
</dbReference>
<dbReference type="SUPFAM" id="SSF56371">
    <property type="entry name" value="Ribosome inactivating proteins (RIP)"/>
    <property type="match status" value="1"/>
</dbReference>
<dbReference type="Proteomes" id="UP000000768">
    <property type="component" value="Chromosome 6"/>
</dbReference>
<dbReference type="EC" id="3.2.2.22" evidence="1"/>
<reference evidence="3 4" key="1">
    <citation type="journal article" date="2009" name="Nature">
        <title>The Sorghum bicolor genome and the diversification of grasses.</title>
        <authorList>
            <person name="Paterson A.H."/>
            <person name="Bowers J.E."/>
            <person name="Bruggmann R."/>
            <person name="Dubchak I."/>
            <person name="Grimwood J."/>
            <person name="Gundlach H."/>
            <person name="Haberer G."/>
            <person name="Hellsten U."/>
            <person name="Mitros T."/>
            <person name="Poliakov A."/>
            <person name="Schmutz J."/>
            <person name="Spannagl M."/>
            <person name="Tang H."/>
            <person name="Wang X."/>
            <person name="Wicker T."/>
            <person name="Bharti A.K."/>
            <person name="Chapman J."/>
            <person name="Feltus F.A."/>
            <person name="Gowik U."/>
            <person name="Grigoriev I.V."/>
            <person name="Lyons E."/>
            <person name="Maher C.A."/>
            <person name="Martis M."/>
            <person name="Narechania A."/>
            <person name="Otillar R.P."/>
            <person name="Penning B.W."/>
            <person name="Salamov A.A."/>
            <person name="Wang Y."/>
            <person name="Zhang L."/>
            <person name="Carpita N.C."/>
            <person name="Freeling M."/>
            <person name="Gingle A.R."/>
            <person name="Hash C.T."/>
            <person name="Keller B."/>
            <person name="Klein P."/>
            <person name="Kresovich S."/>
            <person name="McCann M.C."/>
            <person name="Ming R."/>
            <person name="Peterson D.G."/>
            <person name="Mehboob-ur-Rahman"/>
            <person name="Ware D."/>
            <person name="Westhoff P."/>
            <person name="Mayer K.F."/>
            <person name="Messing J."/>
            <person name="Rokhsar D.S."/>
        </authorList>
    </citation>
    <scope>NUCLEOTIDE SEQUENCE [LARGE SCALE GENOMIC DNA]</scope>
    <source>
        <strain evidence="4">cv. BTx623</strain>
    </source>
</reference>
<feature type="region of interest" description="Disordered" evidence="2">
    <location>
        <begin position="329"/>
        <end position="349"/>
    </location>
</feature>
<keyword evidence="1" id="KW-0378">Hydrolase</keyword>
<dbReference type="AlphaFoldDB" id="A0A1Z5RDR3"/>